<sequence length="187" mass="19317">MIDGGPGRSPEDEDPATRGETPVPSMEDEDDEALEWAGEGADPTLAAGEARARRAQRAAGSSANRAGDSAANDEGDDSGDDDSADDAASSSALLIASGIAAGLYLLYAIAWAITATRQGPTVVQRFEPGDGLGQGMYTLGLWLAVAAPPVWFAVVLLVTRDSRVRARVLWLVAGLVLLAPLPFLKGA</sequence>
<dbReference type="RefSeq" id="WP_068252182.1">
    <property type="nucleotide sequence ID" value="NZ_CP015515.1"/>
</dbReference>
<keyword evidence="2" id="KW-0472">Membrane</keyword>
<dbReference type="Proteomes" id="UP000077071">
    <property type="component" value="Chromosome"/>
</dbReference>
<evidence type="ECO:0000256" key="2">
    <source>
        <dbReference type="SAM" id="Phobius"/>
    </source>
</evidence>
<evidence type="ECO:0000313" key="3">
    <source>
        <dbReference type="EMBL" id="AND16067.1"/>
    </source>
</evidence>
<dbReference type="PATRIC" id="fig|33888.3.peg.1013"/>
<dbReference type="AlphaFoldDB" id="A0A160KRS5"/>
<feature type="transmembrane region" description="Helical" evidence="2">
    <location>
        <begin position="168"/>
        <end position="184"/>
    </location>
</feature>
<dbReference type="EMBL" id="CP015515">
    <property type="protein sequence ID" value="AND16067.1"/>
    <property type="molecule type" value="Genomic_DNA"/>
</dbReference>
<feature type="transmembrane region" description="Helical" evidence="2">
    <location>
        <begin position="92"/>
        <end position="114"/>
    </location>
</feature>
<organism evidence="3 4">
    <name type="scientific">Rathayibacter tritici</name>
    <dbReference type="NCBI Taxonomy" id="33888"/>
    <lineage>
        <taxon>Bacteria</taxon>
        <taxon>Bacillati</taxon>
        <taxon>Actinomycetota</taxon>
        <taxon>Actinomycetes</taxon>
        <taxon>Micrococcales</taxon>
        <taxon>Microbacteriaceae</taxon>
        <taxon>Rathayibacter</taxon>
    </lineage>
</organism>
<protein>
    <submittedName>
        <fullName evidence="3">Uncharacterized protein</fullName>
    </submittedName>
</protein>
<proteinExistence type="predicted"/>
<keyword evidence="2" id="KW-1133">Transmembrane helix</keyword>
<gene>
    <name evidence="3" type="ORF">A6122_0914</name>
</gene>
<reference evidence="3 4" key="1">
    <citation type="submission" date="2016-05" db="EMBL/GenBank/DDBJ databases">
        <title>Complete genome sequence of Rathayibacter tritici NCPPB 1953.</title>
        <authorList>
            <person name="Park J."/>
            <person name="Lee H.-H."/>
            <person name="Lee S.-W."/>
            <person name="Seo Y.-S."/>
        </authorList>
    </citation>
    <scope>NUCLEOTIDE SEQUENCE [LARGE SCALE GENOMIC DNA]</scope>
    <source>
        <strain evidence="3 4">NCPPB 1953</strain>
    </source>
</reference>
<feature type="transmembrane region" description="Helical" evidence="2">
    <location>
        <begin position="134"/>
        <end position="156"/>
    </location>
</feature>
<feature type="region of interest" description="Disordered" evidence="1">
    <location>
        <begin position="1"/>
        <end position="86"/>
    </location>
</feature>
<accession>A0A160KRS5</accession>
<keyword evidence="2" id="KW-0812">Transmembrane</keyword>
<dbReference type="KEGG" id="rtn:A6122_0914"/>
<feature type="compositionally biased region" description="Acidic residues" evidence="1">
    <location>
        <begin position="71"/>
        <end position="85"/>
    </location>
</feature>
<evidence type="ECO:0000256" key="1">
    <source>
        <dbReference type="SAM" id="MobiDB-lite"/>
    </source>
</evidence>
<keyword evidence="4" id="KW-1185">Reference proteome</keyword>
<dbReference type="STRING" id="33888.A6122_0914"/>
<name>A0A160KRS5_9MICO</name>
<evidence type="ECO:0000313" key="4">
    <source>
        <dbReference type="Proteomes" id="UP000077071"/>
    </source>
</evidence>
<feature type="compositionally biased region" description="Low complexity" evidence="1">
    <location>
        <begin position="57"/>
        <end position="70"/>
    </location>
</feature>